<dbReference type="WBParaSite" id="Hba_08515">
    <property type="protein sequence ID" value="Hba_08515"/>
    <property type="gene ID" value="Hba_08515"/>
</dbReference>
<reference evidence="2" key="1">
    <citation type="submission" date="2016-11" db="UniProtKB">
        <authorList>
            <consortium name="WormBaseParasite"/>
        </authorList>
    </citation>
    <scope>IDENTIFICATION</scope>
</reference>
<sequence>MPSSVLLMWTNFDSIPIRKLIAGGNFIAALANSERAILQTGSFTYKEIGFLTDPTSAFLVSNPGYHLNSQEANSLAVRLIIRGLEACAGSRQIERRKPFLTADLSGILLSLLARTNISVSSSFGCPRVSESSSQSWSQAAIKLHDYYHHYYYCDYYYDTCYYYYYYYCYCHYRYYYFAGIKTLMLFIQNSLKGKSLSPVTLRCENDGYMVGYFYSTFQYASQ</sequence>
<dbReference type="Proteomes" id="UP000095283">
    <property type="component" value="Unplaced"/>
</dbReference>
<keyword evidence="1" id="KW-1185">Reference proteome</keyword>
<name>A0A1I7WTN1_HETBA</name>
<dbReference type="AlphaFoldDB" id="A0A1I7WTN1"/>
<proteinExistence type="predicted"/>
<organism evidence="1 2">
    <name type="scientific">Heterorhabditis bacteriophora</name>
    <name type="common">Entomopathogenic nematode worm</name>
    <dbReference type="NCBI Taxonomy" id="37862"/>
    <lineage>
        <taxon>Eukaryota</taxon>
        <taxon>Metazoa</taxon>
        <taxon>Ecdysozoa</taxon>
        <taxon>Nematoda</taxon>
        <taxon>Chromadorea</taxon>
        <taxon>Rhabditida</taxon>
        <taxon>Rhabditina</taxon>
        <taxon>Rhabditomorpha</taxon>
        <taxon>Strongyloidea</taxon>
        <taxon>Heterorhabditidae</taxon>
        <taxon>Heterorhabditis</taxon>
    </lineage>
</organism>
<evidence type="ECO:0000313" key="1">
    <source>
        <dbReference type="Proteomes" id="UP000095283"/>
    </source>
</evidence>
<accession>A0A1I7WTN1</accession>
<evidence type="ECO:0000313" key="2">
    <source>
        <dbReference type="WBParaSite" id="Hba_08515"/>
    </source>
</evidence>
<protein>
    <submittedName>
        <fullName evidence="2">Uncharacterized protein</fullName>
    </submittedName>
</protein>